<dbReference type="EMBL" id="QEAQ01000066">
    <property type="protein sequence ID" value="TPX56731.1"/>
    <property type="molecule type" value="Genomic_DNA"/>
</dbReference>
<comment type="caution">
    <text evidence="4">The sequence shown here is derived from an EMBL/GenBank/DDBJ whole genome shotgun (WGS) entry which is preliminary data.</text>
</comment>
<dbReference type="GO" id="GO:0005829">
    <property type="term" value="C:cytosol"/>
    <property type="evidence" value="ECO:0007669"/>
    <property type="project" value="TreeGrafter"/>
</dbReference>
<sequence>MSVVGIDFGNLNTVVAVARNRGIDVITNEVSNRATPSLVSFGEKQRYLGESAKTQEISNFKNTVSGLKRLVGRPFSDPDVQIEKKYINANLMAGEREEVAASVWYQEDQRNYTFTQLASMFLSKVKDFTSKEIKIPVTDAVVSCPGWYTDRQRRALLDAADVAGINVLKLMNDTTASALGYGITKLDLPDATDSKVKPRIVVFFDLGHSSCQVSVVSFVKGKLVVKGTAYDRNLGGRDFDEVLVEHYAKEFTTKYKIDINSNGKAKFRLRQACEKVKKILSANAVTVLNVECIMDDKDVSAQVSRDDYEEWAARLIARLAVPLKEALEVAGVTADEVDFVELVGGSTRIPAVKKTLSDMFTPEKLSTTLNQDEAVARGCALQCAMISPVFKVRDFAVQDWNGYPIELSWDAKYAPAPKDGEKPETVMEAFPVGNGIPSSKILTFYRTLQDEELSAQGGSVTLDIDSAYSAKRSERHYPEGLGANIGKWTLKGIKKVGGTSEGADAKATIKVKTRLDNNGLVAIDSASQIEEQLVPVDEPKKAEEKKEDTMDVDVESPAAGDDVKTKRVIKKHDLTIAATTTAASPALLSKWKEEEGQMSVADQFVIDTAEARNNLEEYVYDTRSKLDMAWSEYVTEDNKASFMTQLNTMEDWLYSDEGENASKGVYAEKLSGLKKHGDPIKRRFLEHEERPRTERQLRDYINSVIVNTTAGDDRYSHISKEDLEKVNNECHAKLNWLNDAIAKANESPKHKDPAVTIDRLHKERESLHLVVNPILSRPKPAPKKEEPKKEESPAADAKKESTPTADDKKEAKPAKEDENIGDRMDVD</sequence>
<dbReference type="Gene3D" id="1.20.1270.10">
    <property type="match status" value="1"/>
</dbReference>
<dbReference type="PRINTS" id="PR00301">
    <property type="entry name" value="HEATSHOCK70"/>
</dbReference>
<dbReference type="FunFam" id="3.30.30.30:FF:000002">
    <property type="entry name" value="Heat shock 70 kDa protein 4"/>
    <property type="match status" value="1"/>
</dbReference>
<dbReference type="GO" id="GO:0005634">
    <property type="term" value="C:nucleus"/>
    <property type="evidence" value="ECO:0007669"/>
    <property type="project" value="TreeGrafter"/>
</dbReference>
<dbReference type="GO" id="GO:0140662">
    <property type="term" value="F:ATP-dependent protein folding chaperone"/>
    <property type="evidence" value="ECO:0007669"/>
    <property type="project" value="InterPro"/>
</dbReference>
<dbReference type="InterPro" id="IPR043129">
    <property type="entry name" value="ATPase_NBD"/>
</dbReference>
<keyword evidence="2" id="KW-0067">ATP-binding</keyword>
<dbReference type="Gene3D" id="3.30.30.30">
    <property type="match status" value="1"/>
</dbReference>
<name>A0A507DZ44_9FUNG</name>
<organism evidence="4 5">
    <name type="scientific">Powellomyces hirtus</name>
    <dbReference type="NCBI Taxonomy" id="109895"/>
    <lineage>
        <taxon>Eukaryota</taxon>
        <taxon>Fungi</taxon>
        <taxon>Fungi incertae sedis</taxon>
        <taxon>Chytridiomycota</taxon>
        <taxon>Chytridiomycota incertae sedis</taxon>
        <taxon>Chytridiomycetes</taxon>
        <taxon>Spizellomycetales</taxon>
        <taxon>Powellomycetaceae</taxon>
        <taxon>Powellomyces</taxon>
    </lineage>
</organism>
<dbReference type="InterPro" id="IPR018181">
    <property type="entry name" value="Heat_shock_70_CS"/>
</dbReference>
<dbReference type="InterPro" id="IPR013126">
    <property type="entry name" value="Hsp_70_fam"/>
</dbReference>
<dbReference type="PANTHER" id="PTHR45639">
    <property type="entry name" value="HSC70CB, ISOFORM G-RELATED"/>
    <property type="match status" value="1"/>
</dbReference>
<protein>
    <recommendedName>
        <fullName evidence="6">Heat shock protein 70</fullName>
    </recommendedName>
</protein>
<dbReference type="AlphaFoldDB" id="A0A507DZ44"/>
<dbReference type="PANTHER" id="PTHR45639:SF4">
    <property type="entry name" value="HSC70CB, ISOFORM G"/>
    <property type="match status" value="1"/>
</dbReference>
<keyword evidence="1" id="KW-0547">Nucleotide-binding</keyword>
<evidence type="ECO:0008006" key="6">
    <source>
        <dbReference type="Google" id="ProtNLM"/>
    </source>
</evidence>
<dbReference type="FunFam" id="1.20.1270.10:FF:000002">
    <property type="entry name" value="Heat shock 70 kDa protein 4"/>
    <property type="match status" value="1"/>
</dbReference>
<proteinExistence type="predicted"/>
<dbReference type="SUPFAM" id="SSF100934">
    <property type="entry name" value="Heat shock protein 70kD (HSP70), C-terminal subdomain"/>
    <property type="match status" value="2"/>
</dbReference>
<dbReference type="Gene3D" id="3.30.420.40">
    <property type="match status" value="2"/>
</dbReference>
<dbReference type="PROSITE" id="PS01036">
    <property type="entry name" value="HSP70_3"/>
    <property type="match status" value="1"/>
</dbReference>
<feature type="region of interest" description="Disordered" evidence="3">
    <location>
        <begin position="768"/>
        <end position="827"/>
    </location>
</feature>
<evidence type="ECO:0000256" key="1">
    <source>
        <dbReference type="ARBA" id="ARBA00022741"/>
    </source>
</evidence>
<evidence type="ECO:0000256" key="3">
    <source>
        <dbReference type="SAM" id="MobiDB-lite"/>
    </source>
</evidence>
<dbReference type="SUPFAM" id="SSF53067">
    <property type="entry name" value="Actin-like ATPase domain"/>
    <property type="match status" value="2"/>
</dbReference>
<dbReference type="SUPFAM" id="SSF100920">
    <property type="entry name" value="Heat shock protein 70kD (HSP70), peptide-binding domain"/>
    <property type="match status" value="1"/>
</dbReference>
<gene>
    <name evidence="4" type="ORF">PhCBS80983_g04330</name>
</gene>
<dbReference type="Pfam" id="PF00012">
    <property type="entry name" value="HSP70"/>
    <property type="match status" value="1"/>
</dbReference>
<evidence type="ECO:0000313" key="4">
    <source>
        <dbReference type="EMBL" id="TPX56731.1"/>
    </source>
</evidence>
<dbReference type="FunFam" id="3.30.420.40:FF:000171">
    <property type="entry name" value="Heat shock 70 kDa protein 4"/>
    <property type="match status" value="2"/>
</dbReference>
<dbReference type="FunFam" id="3.90.640.10:FF:000004">
    <property type="entry name" value="Heat shock 70 kDa protein 4"/>
    <property type="match status" value="1"/>
</dbReference>
<evidence type="ECO:0000256" key="2">
    <source>
        <dbReference type="ARBA" id="ARBA00022840"/>
    </source>
</evidence>
<dbReference type="STRING" id="109895.A0A507DZ44"/>
<reference evidence="4 5" key="1">
    <citation type="journal article" date="2019" name="Sci. Rep.">
        <title>Comparative genomics of chytrid fungi reveal insights into the obligate biotrophic and pathogenic lifestyle of Synchytrium endobioticum.</title>
        <authorList>
            <person name="van de Vossenberg B.T.L.H."/>
            <person name="Warris S."/>
            <person name="Nguyen H.D.T."/>
            <person name="van Gent-Pelzer M.P.E."/>
            <person name="Joly D.L."/>
            <person name="van de Geest H.C."/>
            <person name="Bonants P.J.M."/>
            <person name="Smith D.S."/>
            <person name="Levesque C.A."/>
            <person name="van der Lee T.A.J."/>
        </authorList>
    </citation>
    <scope>NUCLEOTIDE SEQUENCE [LARGE SCALE GENOMIC DNA]</scope>
    <source>
        <strain evidence="4 5">CBS 809.83</strain>
    </source>
</reference>
<evidence type="ECO:0000313" key="5">
    <source>
        <dbReference type="Proteomes" id="UP000318582"/>
    </source>
</evidence>
<dbReference type="InterPro" id="IPR029047">
    <property type="entry name" value="HSP70_peptide-bd_sf"/>
</dbReference>
<accession>A0A507DZ44</accession>
<dbReference type="InterPro" id="IPR029048">
    <property type="entry name" value="HSP70_C_sf"/>
</dbReference>
<feature type="compositionally biased region" description="Basic and acidic residues" evidence="3">
    <location>
        <begin position="538"/>
        <end position="549"/>
    </location>
</feature>
<feature type="region of interest" description="Disordered" evidence="3">
    <location>
        <begin position="538"/>
        <end position="558"/>
    </location>
</feature>
<dbReference type="GO" id="GO:0005524">
    <property type="term" value="F:ATP binding"/>
    <property type="evidence" value="ECO:0007669"/>
    <property type="project" value="UniProtKB-KW"/>
</dbReference>
<dbReference type="PROSITE" id="PS00329">
    <property type="entry name" value="HSP70_2"/>
    <property type="match status" value="1"/>
</dbReference>
<dbReference type="Gene3D" id="3.90.640.10">
    <property type="entry name" value="Actin, Chain A, domain 4"/>
    <property type="match status" value="1"/>
</dbReference>
<feature type="compositionally biased region" description="Basic and acidic residues" evidence="3">
    <location>
        <begin position="782"/>
        <end position="827"/>
    </location>
</feature>
<keyword evidence="5" id="KW-1185">Reference proteome</keyword>
<dbReference type="Proteomes" id="UP000318582">
    <property type="component" value="Unassembled WGS sequence"/>
</dbReference>
<dbReference type="Gene3D" id="2.60.34.10">
    <property type="entry name" value="Substrate Binding Domain Of DNAk, Chain A, domain 1"/>
    <property type="match status" value="1"/>
</dbReference>